<feature type="site" description="Transition state stabilizer" evidence="7">
    <location>
        <position position="25"/>
    </location>
</feature>
<evidence type="ECO:0000256" key="5">
    <source>
        <dbReference type="ARBA" id="ARBA00022695"/>
    </source>
</evidence>
<dbReference type="FunFam" id="3.90.550.10:FF:000003">
    <property type="entry name" value="2-C-methyl-D-erythritol 4-phosphate cytidylyltransferase"/>
    <property type="match status" value="1"/>
</dbReference>
<evidence type="ECO:0000256" key="1">
    <source>
        <dbReference type="ARBA" id="ARBA00001282"/>
    </source>
</evidence>
<dbReference type="PANTHER" id="PTHR32125">
    <property type="entry name" value="2-C-METHYL-D-ERYTHRITOL 4-PHOSPHATE CYTIDYLYLTRANSFERASE, CHLOROPLASTIC"/>
    <property type="match status" value="1"/>
</dbReference>
<keyword evidence="4 7" id="KW-0808">Transferase</keyword>
<dbReference type="HAMAP" id="MF_00108">
    <property type="entry name" value="IspD"/>
    <property type="match status" value="1"/>
</dbReference>
<dbReference type="GO" id="GO:0050518">
    <property type="term" value="F:2-C-methyl-D-erythritol 4-phosphate cytidylyltransferase activity"/>
    <property type="evidence" value="ECO:0007669"/>
    <property type="project" value="UniProtKB-UniRule"/>
</dbReference>
<dbReference type="InterPro" id="IPR029044">
    <property type="entry name" value="Nucleotide-diphossugar_trans"/>
</dbReference>
<gene>
    <name evidence="7 8" type="primary">ispD</name>
    <name evidence="8" type="ordered locus">CD196_0048</name>
</gene>
<comment type="similarity">
    <text evidence="3 7">Belongs to the IspD/TarI cytidylyltransferase family. IspD subfamily.</text>
</comment>
<dbReference type="UniPathway" id="UPA00056">
    <property type="reaction ID" value="UER00093"/>
</dbReference>
<organism evidence="8 9">
    <name type="scientific">Clostridioides difficile (strain CD196)</name>
    <name type="common">Peptoclostridium difficile</name>
    <dbReference type="NCBI Taxonomy" id="645462"/>
    <lineage>
        <taxon>Bacteria</taxon>
        <taxon>Bacillati</taxon>
        <taxon>Bacillota</taxon>
        <taxon>Clostridia</taxon>
        <taxon>Peptostreptococcales</taxon>
        <taxon>Peptostreptococcaceae</taxon>
        <taxon>Clostridioides</taxon>
    </lineage>
</organism>
<comment type="pathway">
    <text evidence="2 7">Isoprenoid biosynthesis; isopentenyl diphosphate biosynthesis via DXP pathway; isopentenyl diphosphate from 1-deoxy-D-xylulose 5-phosphate: step 2/6.</text>
</comment>
<protein>
    <recommendedName>
        <fullName evidence="7">2-C-methyl-D-erythritol 4-phosphate cytidylyltransferase</fullName>
        <ecNumber evidence="7">2.7.7.60</ecNumber>
    </recommendedName>
    <alternativeName>
        <fullName evidence="7">4-diphosphocytidyl-2C-methyl-D-erythritol synthase</fullName>
    </alternativeName>
    <alternativeName>
        <fullName evidence="7">MEP cytidylyltransferase</fullName>
        <shortName evidence="7">MCT</shortName>
    </alternativeName>
</protein>
<comment type="function">
    <text evidence="7">Catalyzes the formation of 4-diphosphocytidyl-2-C-methyl-D-erythritol from CTP and 2-C-methyl-D-erythritol 4-phosphate (MEP).</text>
</comment>
<dbReference type="Gene3D" id="3.90.550.10">
    <property type="entry name" value="Spore Coat Polysaccharide Biosynthesis Protein SpsA, Chain A"/>
    <property type="match status" value="1"/>
</dbReference>
<proteinExistence type="inferred from homology"/>
<reference evidence="8 9" key="1">
    <citation type="journal article" date="2009" name="Genome Biol.">
        <title>Comparative genome and phenotypic analysis of Clostridium difficile 027 strains provides insight into the evolution of a hypervirulent bacterium.</title>
        <authorList>
            <person name="Stabler R.A."/>
            <person name="He M."/>
            <person name="Dawson L."/>
            <person name="Martin M."/>
            <person name="Valiente E."/>
            <person name="Corton C."/>
            <person name="Lawley T.D."/>
            <person name="Sebaihia M."/>
            <person name="Quail M.A."/>
            <person name="Rose G."/>
            <person name="Gerding D.N."/>
            <person name="Gibert M."/>
            <person name="Popoff M.R."/>
            <person name="Parkhill J."/>
            <person name="Dougan G."/>
            <person name="Wren B.W."/>
        </authorList>
    </citation>
    <scope>NUCLEOTIDE SEQUENCE [LARGE SCALE GENOMIC DNA]</scope>
    <source>
        <strain evidence="8 9">CD196</strain>
    </source>
</reference>
<name>A0A0H3MY30_CLODC</name>
<dbReference type="AlphaFoldDB" id="A0A0H3MY30"/>
<dbReference type="GO" id="GO:0019288">
    <property type="term" value="P:isopentenyl diphosphate biosynthetic process, methylerythritol 4-phosphate pathway"/>
    <property type="evidence" value="ECO:0007669"/>
    <property type="project" value="UniProtKB-UniRule"/>
</dbReference>
<accession>A0A0H3MY30</accession>
<feature type="site" description="Positions MEP for the nucleophilic attack" evidence="7">
    <location>
        <position position="219"/>
    </location>
</feature>
<sequence length="248" mass="28576">MMVKNKIRGDTMYSVIIVAAGSGRRMNLDINKQFIKLREKEIIAHTIQVFYENINIDEIVVCIKKEEEDFFKENIINKYNFKNIKIAYGGKERQDSIYNGLKKLDENCDIVLIHDGARPFVDHRIINESIKVAKEKKAVVVGVPVSDTIKIVSDGTVQETPERNLLWAAQTPQTFEYNLIIDAYEQAYKNNYYGTDDSMLVENIGQSVTMVMGSYENIKITSPEDLNIAEQILNMEKRDEVNSRRRII</sequence>
<dbReference type="InterPro" id="IPR001228">
    <property type="entry name" value="IspD"/>
</dbReference>
<evidence type="ECO:0000256" key="6">
    <source>
        <dbReference type="ARBA" id="ARBA00023229"/>
    </source>
</evidence>
<keyword evidence="5 7" id="KW-0548">Nucleotidyltransferase</keyword>
<evidence type="ECO:0000256" key="2">
    <source>
        <dbReference type="ARBA" id="ARBA00004787"/>
    </source>
</evidence>
<dbReference type="PANTHER" id="PTHR32125:SF4">
    <property type="entry name" value="2-C-METHYL-D-ERYTHRITOL 4-PHOSPHATE CYTIDYLYLTRANSFERASE, CHLOROPLASTIC"/>
    <property type="match status" value="1"/>
</dbReference>
<evidence type="ECO:0000256" key="7">
    <source>
        <dbReference type="HAMAP-Rule" id="MF_00108"/>
    </source>
</evidence>
<dbReference type="EC" id="2.7.7.60" evidence="7"/>
<dbReference type="HOGENOM" id="CLU_061281_2_2_9"/>
<dbReference type="KEGG" id="cdc:CD196_0048"/>
<dbReference type="InterPro" id="IPR050088">
    <property type="entry name" value="IspD/TarI_cytidylyltransf_bact"/>
</dbReference>
<dbReference type="InterPro" id="IPR018294">
    <property type="entry name" value="ISPD_synthase_CS"/>
</dbReference>
<dbReference type="CDD" id="cd02516">
    <property type="entry name" value="CDP-ME_synthetase"/>
    <property type="match status" value="1"/>
</dbReference>
<dbReference type="InterPro" id="IPR034683">
    <property type="entry name" value="IspD/TarI"/>
</dbReference>
<evidence type="ECO:0000256" key="4">
    <source>
        <dbReference type="ARBA" id="ARBA00022679"/>
    </source>
</evidence>
<dbReference type="SUPFAM" id="SSF53448">
    <property type="entry name" value="Nucleotide-diphospho-sugar transferases"/>
    <property type="match status" value="1"/>
</dbReference>
<dbReference type="Pfam" id="PF01128">
    <property type="entry name" value="IspD"/>
    <property type="match status" value="1"/>
</dbReference>
<comment type="catalytic activity">
    <reaction evidence="1 7">
        <text>2-C-methyl-D-erythritol 4-phosphate + CTP + H(+) = 4-CDP-2-C-methyl-D-erythritol + diphosphate</text>
        <dbReference type="Rhea" id="RHEA:13429"/>
        <dbReference type="ChEBI" id="CHEBI:15378"/>
        <dbReference type="ChEBI" id="CHEBI:33019"/>
        <dbReference type="ChEBI" id="CHEBI:37563"/>
        <dbReference type="ChEBI" id="CHEBI:57823"/>
        <dbReference type="ChEBI" id="CHEBI:58262"/>
        <dbReference type="EC" id="2.7.7.60"/>
    </reaction>
</comment>
<dbReference type="EMBL" id="FN538970">
    <property type="protein sequence ID" value="CBA60128.1"/>
    <property type="molecule type" value="Genomic_DNA"/>
</dbReference>
<feature type="site" description="Transition state stabilizer" evidence="7">
    <location>
        <position position="32"/>
    </location>
</feature>
<feature type="site" description="Positions MEP for the nucleophilic attack" evidence="7">
    <location>
        <position position="163"/>
    </location>
</feature>
<evidence type="ECO:0000313" key="8">
    <source>
        <dbReference type="EMBL" id="CBA60128.1"/>
    </source>
</evidence>
<dbReference type="NCBIfam" id="TIGR00453">
    <property type="entry name" value="ispD"/>
    <property type="match status" value="1"/>
</dbReference>
<dbReference type="PROSITE" id="PS01295">
    <property type="entry name" value="ISPD"/>
    <property type="match status" value="1"/>
</dbReference>
<dbReference type="Proteomes" id="UP000002068">
    <property type="component" value="Chromosome"/>
</dbReference>
<evidence type="ECO:0000313" key="9">
    <source>
        <dbReference type="Proteomes" id="UP000002068"/>
    </source>
</evidence>
<keyword evidence="6 7" id="KW-0414">Isoprene biosynthesis</keyword>
<evidence type="ECO:0000256" key="3">
    <source>
        <dbReference type="ARBA" id="ARBA00009789"/>
    </source>
</evidence>